<dbReference type="InterPro" id="IPR038282">
    <property type="entry name" value="DUF2267_sf"/>
</dbReference>
<dbReference type="Gene3D" id="1.10.490.110">
    <property type="entry name" value="Uncharacterized conserved protein DUF2267"/>
    <property type="match status" value="1"/>
</dbReference>
<dbReference type="AlphaFoldDB" id="A0A8J3ED64"/>
<dbReference type="Pfam" id="PF10025">
    <property type="entry name" value="DUF2267"/>
    <property type="match status" value="1"/>
</dbReference>
<name>A0A8J3ED64_9PROT</name>
<accession>A0A8J3ED64</accession>
<evidence type="ECO:0000313" key="1">
    <source>
        <dbReference type="EMBL" id="GGG27883.1"/>
    </source>
</evidence>
<dbReference type="InterPro" id="IPR018727">
    <property type="entry name" value="DUF2267"/>
</dbReference>
<gene>
    <name evidence="1" type="ORF">GCM10010964_14770</name>
</gene>
<dbReference type="RefSeq" id="WP_188899387.1">
    <property type="nucleotide sequence ID" value="NZ_BMKS01000004.1"/>
</dbReference>
<protein>
    <recommendedName>
        <fullName evidence="3">DUF2267 domain-containing protein</fullName>
    </recommendedName>
</protein>
<keyword evidence="2" id="KW-1185">Reference proteome</keyword>
<evidence type="ECO:0000313" key="2">
    <source>
        <dbReference type="Proteomes" id="UP000597507"/>
    </source>
</evidence>
<comment type="caution">
    <text evidence="1">The sequence shown here is derived from an EMBL/GenBank/DDBJ whole genome shotgun (WGS) entry which is preliminary data.</text>
</comment>
<reference evidence="1 2" key="1">
    <citation type="journal article" date="2014" name="Int. J. Syst. Evol. Microbiol.">
        <title>Complete genome sequence of Corynebacterium casei LMG S-19264T (=DSM 44701T), isolated from a smear-ripened cheese.</title>
        <authorList>
            <consortium name="US DOE Joint Genome Institute (JGI-PGF)"/>
            <person name="Walter F."/>
            <person name="Albersmeier A."/>
            <person name="Kalinowski J."/>
            <person name="Ruckert C."/>
        </authorList>
    </citation>
    <scope>NUCLEOTIDE SEQUENCE [LARGE SCALE GENOMIC DNA]</scope>
    <source>
        <strain evidence="1 2">CGMCC 1.16330</strain>
    </source>
</reference>
<sequence length="163" mass="17781">MATTGLEVFDKTLQTTHVWLGEIEARIGPDRHLAWRVLGAVLHTLRDRVPLELAAHVGAQLPLLVRGLYYEGFEPTRQPDRVRTLEGFLAQVEAGLRATRPVAPRDAAQAVFRVLAHHMDPGQVGKLVQALPQPVRDLWTEVAAVTLPTEAAARPSPGRGGIA</sequence>
<proteinExistence type="predicted"/>
<organism evidence="1 2">
    <name type="scientific">Caldovatus sediminis</name>
    <dbReference type="NCBI Taxonomy" id="2041189"/>
    <lineage>
        <taxon>Bacteria</taxon>
        <taxon>Pseudomonadati</taxon>
        <taxon>Pseudomonadota</taxon>
        <taxon>Alphaproteobacteria</taxon>
        <taxon>Acetobacterales</taxon>
        <taxon>Roseomonadaceae</taxon>
        <taxon>Caldovatus</taxon>
    </lineage>
</organism>
<dbReference type="EMBL" id="BMKS01000004">
    <property type="protein sequence ID" value="GGG27883.1"/>
    <property type="molecule type" value="Genomic_DNA"/>
</dbReference>
<dbReference type="Proteomes" id="UP000597507">
    <property type="component" value="Unassembled WGS sequence"/>
</dbReference>
<evidence type="ECO:0008006" key="3">
    <source>
        <dbReference type="Google" id="ProtNLM"/>
    </source>
</evidence>